<evidence type="ECO:0000313" key="8">
    <source>
        <dbReference type="Proteomes" id="UP001497512"/>
    </source>
</evidence>
<evidence type="ECO:0000256" key="4">
    <source>
        <dbReference type="ARBA" id="ARBA00022989"/>
    </source>
</evidence>
<dbReference type="Proteomes" id="UP001497512">
    <property type="component" value="Chromosome 4"/>
</dbReference>
<organism evidence="7 8">
    <name type="scientific">Sphagnum troendelagicum</name>
    <dbReference type="NCBI Taxonomy" id="128251"/>
    <lineage>
        <taxon>Eukaryota</taxon>
        <taxon>Viridiplantae</taxon>
        <taxon>Streptophyta</taxon>
        <taxon>Embryophyta</taxon>
        <taxon>Bryophyta</taxon>
        <taxon>Sphagnophytina</taxon>
        <taxon>Sphagnopsida</taxon>
        <taxon>Sphagnales</taxon>
        <taxon>Sphagnaceae</taxon>
        <taxon>Sphagnum</taxon>
    </lineage>
</organism>
<dbReference type="Gene3D" id="1.20.140.140">
    <property type="entry name" value="Calcium release-activated calcium channel protein Orai"/>
    <property type="match status" value="1"/>
</dbReference>
<evidence type="ECO:0000256" key="3">
    <source>
        <dbReference type="ARBA" id="ARBA00022692"/>
    </source>
</evidence>
<keyword evidence="5 6" id="KW-0472">Membrane</keyword>
<keyword evidence="4 6" id="KW-1133">Transmembrane helix</keyword>
<feature type="transmembrane region" description="Helical" evidence="6">
    <location>
        <begin position="211"/>
        <end position="233"/>
    </location>
</feature>
<evidence type="ECO:0000256" key="6">
    <source>
        <dbReference type="SAM" id="Phobius"/>
    </source>
</evidence>
<reference evidence="7" key="1">
    <citation type="submission" date="2024-02" db="EMBL/GenBank/DDBJ databases">
        <authorList>
            <consortium name="ELIXIR-Norway"/>
            <consortium name="Elixir Norway"/>
        </authorList>
    </citation>
    <scope>NUCLEOTIDE SEQUENCE</scope>
</reference>
<proteinExistence type="inferred from homology"/>
<name>A0ABP0UL92_9BRYO</name>
<evidence type="ECO:0000256" key="1">
    <source>
        <dbReference type="ARBA" id="ARBA00004141"/>
    </source>
</evidence>
<dbReference type="EMBL" id="OZ019896">
    <property type="protein sequence ID" value="CAK9224011.1"/>
    <property type="molecule type" value="Genomic_DNA"/>
</dbReference>
<dbReference type="InterPro" id="IPR012446">
    <property type="entry name" value="CRAC_channel"/>
</dbReference>
<dbReference type="Pfam" id="PF07856">
    <property type="entry name" value="Orai-1"/>
    <property type="match status" value="1"/>
</dbReference>
<sequence length="369" mass="43171">MAQAVLTALDTLMTRKWREQERTWRKEKRQWREEDMVFREEERAFHNRERELRNLSLRWREEDMKQRRVNNSRYVWARCAELNRRDVDEKAEHLRLLSWLTGLITSFTMTSPIEFNVDPHVIAIPRLAAYAVCTALVPALMTAATMMCVFLLSSILKMGKLFVSEEAEEEFMLQCRTYSQTTYAVAQAPPAPRRTFERFWESRCEDEWNRAFRLFSMGIMWFLVLLCTMSFIKFQAEDFIAISFSIIMGISFILWQGLKYRWGRYLRKETHSAPVVLSHRTHNFLCSDDPFKWHLQPIKGASAASFVAISDQEPSSPSLSGPGRFNNRAQSCNSFEMRPLEDSAVEHEPSNLVRVSDNLCTASNMCVDL</sequence>
<feature type="transmembrane region" description="Helical" evidence="6">
    <location>
        <begin position="127"/>
        <end position="152"/>
    </location>
</feature>
<evidence type="ECO:0000256" key="2">
    <source>
        <dbReference type="ARBA" id="ARBA00008062"/>
    </source>
</evidence>
<gene>
    <name evidence="7" type="ORF">CSSPTR1EN2_LOCUS17118</name>
</gene>
<comment type="similarity">
    <text evidence="2">Belongs to the Orai family.</text>
</comment>
<feature type="transmembrane region" description="Helical" evidence="6">
    <location>
        <begin position="239"/>
        <end position="258"/>
    </location>
</feature>
<keyword evidence="3 6" id="KW-0812">Transmembrane</keyword>
<protein>
    <submittedName>
        <fullName evidence="7">Uncharacterized protein</fullName>
    </submittedName>
</protein>
<evidence type="ECO:0000313" key="7">
    <source>
        <dbReference type="EMBL" id="CAK9224011.1"/>
    </source>
</evidence>
<keyword evidence="8" id="KW-1185">Reference proteome</keyword>
<accession>A0ABP0UL92</accession>
<comment type="subcellular location">
    <subcellularLocation>
        <location evidence="1">Membrane</location>
        <topology evidence="1">Multi-pass membrane protein</topology>
    </subcellularLocation>
</comment>
<feature type="transmembrane region" description="Helical" evidence="6">
    <location>
        <begin position="94"/>
        <end position="115"/>
    </location>
</feature>
<dbReference type="InterPro" id="IPR038350">
    <property type="entry name" value="Orai_sf"/>
</dbReference>
<evidence type="ECO:0000256" key="5">
    <source>
        <dbReference type="ARBA" id="ARBA00023136"/>
    </source>
</evidence>